<evidence type="ECO:0000313" key="2">
    <source>
        <dbReference type="Proteomes" id="UP000790377"/>
    </source>
</evidence>
<organism evidence="1 2">
    <name type="scientific">Hygrophoropsis aurantiaca</name>
    <dbReference type="NCBI Taxonomy" id="72124"/>
    <lineage>
        <taxon>Eukaryota</taxon>
        <taxon>Fungi</taxon>
        <taxon>Dikarya</taxon>
        <taxon>Basidiomycota</taxon>
        <taxon>Agaricomycotina</taxon>
        <taxon>Agaricomycetes</taxon>
        <taxon>Agaricomycetidae</taxon>
        <taxon>Boletales</taxon>
        <taxon>Coniophorineae</taxon>
        <taxon>Hygrophoropsidaceae</taxon>
        <taxon>Hygrophoropsis</taxon>
    </lineage>
</organism>
<evidence type="ECO:0000313" key="1">
    <source>
        <dbReference type="EMBL" id="KAH7903367.1"/>
    </source>
</evidence>
<proteinExistence type="predicted"/>
<protein>
    <submittedName>
        <fullName evidence="1">Uncharacterized protein</fullName>
    </submittedName>
</protein>
<dbReference type="EMBL" id="MU269020">
    <property type="protein sequence ID" value="KAH7903367.1"/>
    <property type="molecule type" value="Genomic_DNA"/>
</dbReference>
<reference evidence="1" key="1">
    <citation type="journal article" date="2021" name="New Phytol.">
        <title>Evolutionary innovations through gain and loss of genes in the ectomycorrhizal Boletales.</title>
        <authorList>
            <person name="Wu G."/>
            <person name="Miyauchi S."/>
            <person name="Morin E."/>
            <person name="Kuo A."/>
            <person name="Drula E."/>
            <person name="Varga T."/>
            <person name="Kohler A."/>
            <person name="Feng B."/>
            <person name="Cao Y."/>
            <person name="Lipzen A."/>
            <person name="Daum C."/>
            <person name="Hundley H."/>
            <person name="Pangilinan J."/>
            <person name="Johnson J."/>
            <person name="Barry K."/>
            <person name="LaButti K."/>
            <person name="Ng V."/>
            <person name="Ahrendt S."/>
            <person name="Min B."/>
            <person name="Choi I.G."/>
            <person name="Park H."/>
            <person name="Plett J.M."/>
            <person name="Magnuson J."/>
            <person name="Spatafora J.W."/>
            <person name="Nagy L.G."/>
            <person name="Henrissat B."/>
            <person name="Grigoriev I.V."/>
            <person name="Yang Z.L."/>
            <person name="Xu J."/>
            <person name="Martin F.M."/>
        </authorList>
    </citation>
    <scope>NUCLEOTIDE SEQUENCE</scope>
    <source>
        <strain evidence="1">ATCC 28755</strain>
    </source>
</reference>
<sequence>FQHLDEEIQHVDPQNLRVLDYKAMQNLNQAIDHHAQATGDPFIVVPFMLRYAEDTNTC</sequence>
<gene>
    <name evidence="1" type="ORF">BJ138DRAFT_1020758</name>
</gene>
<feature type="non-terminal residue" evidence="1">
    <location>
        <position position="1"/>
    </location>
</feature>
<accession>A0ACB7ZRP2</accession>
<dbReference type="Proteomes" id="UP000790377">
    <property type="component" value="Unassembled WGS sequence"/>
</dbReference>
<keyword evidence="2" id="KW-1185">Reference proteome</keyword>
<name>A0ACB7ZRP2_9AGAM</name>
<comment type="caution">
    <text evidence="1">The sequence shown here is derived from an EMBL/GenBank/DDBJ whole genome shotgun (WGS) entry which is preliminary data.</text>
</comment>